<organism evidence="9 10">
    <name type="scientific">Brachybacterium equifaecis</name>
    <dbReference type="NCBI Taxonomy" id="2910770"/>
    <lineage>
        <taxon>Bacteria</taxon>
        <taxon>Bacillati</taxon>
        <taxon>Actinomycetota</taxon>
        <taxon>Actinomycetes</taxon>
        <taxon>Micrococcales</taxon>
        <taxon>Dermabacteraceae</taxon>
        <taxon>Brachybacterium</taxon>
    </lineage>
</organism>
<keyword evidence="5" id="KW-0190">Covalent protein-DNA linkage</keyword>
<keyword evidence="4 8" id="KW-0378">Hydrolase</keyword>
<evidence type="ECO:0000256" key="4">
    <source>
        <dbReference type="ARBA" id="ARBA00022801"/>
    </source>
</evidence>
<protein>
    <recommendedName>
        <fullName evidence="8">Abasic site processing protein</fullName>
        <ecNumber evidence="8">3.4.-.-</ecNumber>
    </recommendedName>
</protein>
<dbReference type="Proteomes" id="UP001203761">
    <property type="component" value="Unassembled WGS sequence"/>
</dbReference>
<reference evidence="9" key="1">
    <citation type="submission" date="2022-02" db="EMBL/GenBank/DDBJ databases">
        <authorList>
            <person name="Lee M."/>
            <person name="Kim S.-J."/>
            <person name="Jung M.-Y."/>
        </authorList>
    </citation>
    <scope>NUCLEOTIDE SEQUENCE</scope>
    <source>
        <strain evidence="9">JHP9</strain>
    </source>
</reference>
<evidence type="ECO:0000313" key="10">
    <source>
        <dbReference type="Proteomes" id="UP001203761"/>
    </source>
</evidence>
<gene>
    <name evidence="9" type="ORF">Bequi_11120</name>
</gene>
<sequence length="254" mass="27816">MCGRFAFFLEIEPLVDDLAAVDLSDPALRARWNIAPTAPIYVVTESVEKGEDGERTGEIIRALRTARWGLLPPFAKDAAFSARTFNARRETLAEKPSFRGSLARYRAIIPISGYFEWQKDPLGGKTKQPHFISHPSGAPLYLAGLVSWWKVPGCHQGPAASSDGAWLLSATIITKEASGPLAAIHDRVPVMLTREKVDEYLDPAMDDKVEVQSWLLDDANSLTGEHLEIRPVGSAVGNTRSAGPELIDPVEPLF</sequence>
<evidence type="ECO:0000313" key="9">
    <source>
        <dbReference type="EMBL" id="MCL6423921.1"/>
    </source>
</evidence>
<keyword evidence="6" id="KW-0238">DNA-binding</keyword>
<dbReference type="PANTHER" id="PTHR13604">
    <property type="entry name" value="DC12-RELATED"/>
    <property type="match status" value="1"/>
</dbReference>
<evidence type="ECO:0000256" key="8">
    <source>
        <dbReference type="RuleBase" id="RU364100"/>
    </source>
</evidence>
<comment type="caution">
    <text evidence="9">The sequence shown here is derived from an EMBL/GenBank/DDBJ whole genome shotgun (WGS) entry which is preliminary data.</text>
</comment>
<evidence type="ECO:0000256" key="6">
    <source>
        <dbReference type="ARBA" id="ARBA00023125"/>
    </source>
</evidence>
<keyword evidence="7" id="KW-0456">Lyase</keyword>
<keyword evidence="2 8" id="KW-0645">Protease</keyword>
<name>A0ABT0R201_9MICO</name>
<accession>A0ABT0R201</accession>
<evidence type="ECO:0000256" key="3">
    <source>
        <dbReference type="ARBA" id="ARBA00022763"/>
    </source>
</evidence>
<keyword evidence="3" id="KW-0227">DNA damage</keyword>
<proteinExistence type="inferred from homology"/>
<dbReference type="RefSeq" id="WP_249738001.1">
    <property type="nucleotide sequence ID" value="NZ_JAKNCJ010000006.1"/>
</dbReference>
<dbReference type="SUPFAM" id="SSF143081">
    <property type="entry name" value="BB1717-like"/>
    <property type="match status" value="1"/>
</dbReference>
<dbReference type="InterPro" id="IPR003738">
    <property type="entry name" value="SRAP"/>
</dbReference>
<dbReference type="EMBL" id="JAKNCJ010000006">
    <property type="protein sequence ID" value="MCL6423921.1"/>
    <property type="molecule type" value="Genomic_DNA"/>
</dbReference>
<dbReference type="InterPro" id="IPR036590">
    <property type="entry name" value="SRAP-like"/>
</dbReference>
<dbReference type="PANTHER" id="PTHR13604:SF0">
    <property type="entry name" value="ABASIC SITE PROCESSING PROTEIN HMCES"/>
    <property type="match status" value="1"/>
</dbReference>
<evidence type="ECO:0000256" key="1">
    <source>
        <dbReference type="ARBA" id="ARBA00008136"/>
    </source>
</evidence>
<keyword evidence="10" id="KW-1185">Reference proteome</keyword>
<evidence type="ECO:0000256" key="2">
    <source>
        <dbReference type="ARBA" id="ARBA00022670"/>
    </source>
</evidence>
<dbReference type="Pfam" id="PF02586">
    <property type="entry name" value="SRAP"/>
    <property type="match status" value="1"/>
</dbReference>
<evidence type="ECO:0000256" key="7">
    <source>
        <dbReference type="ARBA" id="ARBA00023239"/>
    </source>
</evidence>
<dbReference type="Gene3D" id="3.90.1680.10">
    <property type="entry name" value="SOS response associated peptidase-like"/>
    <property type="match status" value="1"/>
</dbReference>
<comment type="similarity">
    <text evidence="1 8">Belongs to the SOS response-associated peptidase family.</text>
</comment>
<evidence type="ECO:0000256" key="5">
    <source>
        <dbReference type="ARBA" id="ARBA00023124"/>
    </source>
</evidence>
<dbReference type="EC" id="3.4.-.-" evidence="8"/>